<dbReference type="STRING" id="4155.A0A022QL98"/>
<evidence type="ECO:0000313" key="6">
    <source>
        <dbReference type="Proteomes" id="UP000030748"/>
    </source>
</evidence>
<dbReference type="GO" id="GO:0006974">
    <property type="term" value="P:DNA damage response"/>
    <property type="evidence" value="ECO:0000318"/>
    <property type="project" value="GO_Central"/>
</dbReference>
<organism evidence="5 6">
    <name type="scientific">Erythranthe guttata</name>
    <name type="common">Yellow monkey flower</name>
    <name type="synonym">Mimulus guttatus</name>
    <dbReference type="NCBI Taxonomy" id="4155"/>
    <lineage>
        <taxon>Eukaryota</taxon>
        <taxon>Viridiplantae</taxon>
        <taxon>Streptophyta</taxon>
        <taxon>Embryophyta</taxon>
        <taxon>Tracheophyta</taxon>
        <taxon>Spermatophyta</taxon>
        <taxon>Magnoliopsida</taxon>
        <taxon>eudicotyledons</taxon>
        <taxon>Gunneridae</taxon>
        <taxon>Pentapetalae</taxon>
        <taxon>asterids</taxon>
        <taxon>lamiids</taxon>
        <taxon>Lamiales</taxon>
        <taxon>Phrymaceae</taxon>
        <taxon>Erythranthe</taxon>
    </lineage>
</organism>
<feature type="domain" description="Ubiquitin-activating enzyme E1 C-terminal" evidence="4">
    <location>
        <begin position="861"/>
        <end position="984"/>
    </location>
</feature>
<dbReference type="SUPFAM" id="SSF69572">
    <property type="entry name" value="Activating enzymes of the ubiquitin-like proteins"/>
    <property type="match status" value="2"/>
</dbReference>
<dbReference type="UniPathway" id="UPA00143"/>
<dbReference type="GO" id="GO:0005737">
    <property type="term" value="C:cytoplasm"/>
    <property type="evidence" value="ECO:0000318"/>
    <property type="project" value="GO_Central"/>
</dbReference>
<dbReference type="InterPro" id="IPR045886">
    <property type="entry name" value="ThiF/MoeB/HesA"/>
</dbReference>
<name>A0A022QL98_ERYGU</name>
<dbReference type="EMBL" id="KI631414">
    <property type="protein sequence ID" value="EYU28384.1"/>
    <property type="molecule type" value="Genomic_DNA"/>
</dbReference>
<accession>A0A022QL98</accession>
<dbReference type="InterPro" id="IPR000011">
    <property type="entry name" value="UBQ/SUMO-activ_enz_E1-like"/>
</dbReference>
<evidence type="ECO:0000256" key="2">
    <source>
        <dbReference type="ARBA" id="ARBA00005673"/>
    </source>
</evidence>
<evidence type="ECO:0000256" key="1">
    <source>
        <dbReference type="ARBA" id="ARBA00004906"/>
    </source>
</evidence>
<protein>
    <recommendedName>
        <fullName evidence="4">Ubiquitin-activating enzyme E1 C-terminal domain-containing protein</fullName>
    </recommendedName>
</protein>
<dbReference type="Pfam" id="PF00899">
    <property type="entry name" value="ThiF"/>
    <property type="match status" value="2"/>
</dbReference>
<dbReference type="Pfam" id="PF10585">
    <property type="entry name" value="UBA_E1_SCCH"/>
    <property type="match status" value="1"/>
</dbReference>
<dbReference type="PANTHER" id="PTHR10953:SF4">
    <property type="entry name" value="UBIQUITIN-ACTIVATING ENZYME E1 C-TERMINAL DOMAIN-CONTAINING PROTEIN"/>
    <property type="match status" value="1"/>
</dbReference>
<dbReference type="SMART" id="SM00985">
    <property type="entry name" value="UBA_e1_C"/>
    <property type="match status" value="1"/>
</dbReference>
<dbReference type="Pfam" id="PF09358">
    <property type="entry name" value="E1_UFD"/>
    <property type="match status" value="1"/>
</dbReference>
<dbReference type="AlphaFoldDB" id="A0A022QL98"/>
<dbReference type="InterPro" id="IPR042449">
    <property type="entry name" value="Ub-E1_IAD_1"/>
</dbReference>
<dbReference type="Proteomes" id="UP000030748">
    <property type="component" value="Unassembled WGS sequence"/>
</dbReference>
<gene>
    <name evidence="5" type="ORF">MIMGU_mgv11b016424mg</name>
</gene>
<comment type="pathway">
    <text evidence="1">Protein modification; protein ubiquitination.</text>
</comment>
<dbReference type="InterPro" id="IPR000594">
    <property type="entry name" value="ThiF_NAD_FAD-bd"/>
</dbReference>
<reference evidence="5 6" key="1">
    <citation type="journal article" date="2013" name="Proc. Natl. Acad. Sci. U.S.A.">
        <title>Fine-scale variation in meiotic recombination in Mimulus inferred from population shotgun sequencing.</title>
        <authorList>
            <person name="Hellsten U."/>
            <person name="Wright K.M."/>
            <person name="Jenkins J."/>
            <person name="Shu S."/>
            <person name="Yuan Y."/>
            <person name="Wessler S.R."/>
            <person name="Schmutz J."/>
            <person name="Willis J.H."/>
            <person name="Rokhsar D.S."/>
        </authorList>
    </citation>
    <scope>NUCLEOTIDE SEQUENCE [LARGE SCALE GENOMIC DNA]</scope>
    <source>
        <strain evidence="6">cv. DUN x IM62</strain>
    </source>
</reference>
<dbReference type="InterPro" id="IPR019572">
    <property type="entry name" value="UBA_E1_SCCH"/>
</dbReference>
<evidence type="ECO:0000259" key="4">
    <source>
        <dbReference type="SMART" id="SM00985"/>
    </source>
</evidence>
<proteinExistence type="inferred from homology"/>
<dbReference type="InterPro" id="IPR035985">
    <property type="entry name" value="Ubiquitin-activating_enz"/>
</dbReference>
<dbReference type="GO" id="GO:0005634">
    <property type="term" value="C:nucleus"/>
    <property type="evidence" value="ECO:0000318"/>
    <property type="project" value="GO_Central"/>
</dbReference>
<dbReference type="InterPro" id="IPR042063">
    <property type="entry name" value="Ubi_acti_E1_SCCH"/>
</dbReference>
<sequence>MVGYPFIKSVLIPYSKLEKGKTGINQNCDKCHCVLCFRRNMDPDVGITRSPAHSSSNSTAFSVSALNNVLVSGMHGLGVEIAKNLIIAGVKNLTLHDYNKVELWDFSGSFVFHEEDLGINRAVVCRPKLQEINESVKISVLTSTLVKEDLKDFKVVVFTDLLLEKAMEFDDYCHEQNPPIAFILSDVRGLYGRIFCDFGPDFEFLDANAEGKAYRAMISNVSTAPDAIKVDCHVVEGQDVKFQQGDEVVFSNGKRMIGLHDGKPKKVMGVDLPSKFYIRNDPTNPPLDGTEVVVTKVTRKLLKFKTLRTFLNDRLSNPNIKITIYPLLHQALDTFRANLGRFPNAGSKEDAEKIIALVTDLNNEWPNDMRATVDAELLRHFTFGARAVLSPVAAVIGGLTAQQVLNTCSGNFHPMFQCQHFNLLRPSNLDPNDLKPINSRYDAQVSVFGAKIQKKLSAANVLIVGCGSISCEYLKNLTSMGVCCDKLGKLTVTDDALVRESDPNRHLMFRDQNIGQAKSVVAVAAARSINPNLRAEALQERLCPETESVFDYEFWKKIDIVLTTSSITNSVYVGERCFYFGNALLTSELAGPKIFSRTIIPHITNHFLVSLKYPLRVNDIEACVWLAERGLNELIVAAAVELPKFISDPNGYITDLRHESQAFKTFEMVLENLDYILNKTFEDCVRWARCKFEIHFVNKFSANDPTDMSFIKSASILRAWLLGIDIPEWAKFVDNNKFTEAMEGVEYSNNVKAVIEPNTPARMQKLIGELINNSSRLPRSYRVTPFNDAFVQSYGEQKLIFSVSLVNLLARKHGLPEIHPEEFKFIRRTNKVPEVSPAIASGLACLQLYQFVGGKRNLNDYSNVLVSLDSSCMKISTPVGASIIGTVANTALTPWDKWTMWGDPTVGDLIAFLENDDLRVIKVTFGCHCIYLSSIRAHNQILETKLLDLMRYLDNFQLPVRSRYKLLVTCEDNSRARADIPVYIYTSLW</sequence>
<dbReference type="eggNOG" id="KOG2012">
    <property type="taxonomic scope" value="Eukaryota"/>
</dbReference>
<dbReference type="InterPro" id="IPR018965">
    <property type="entry name" value="Ub-activating_enz_E1_C"/>
</dbReference>
<keyword evidence="6" id="KW-1185">Reference proteome</keyword>
<evidence type="ECO:0000256" key="3">
    <source>
        <dbReference type="ARBA" id="ARBA00022598"/>
    </source>
</evidence>
<dbReference type="GO" id="GO:0004839">
    <property type="term" value="F:ubiquitin activating enzyme activity"/>
    <property type="evidence" value="ECO:0000318"/>
    <property type="project" value="GO_Central"/>
</dbReference>
<dbReference type="Gene3D" id="1.10.10.2660">
    <property type="entry name" value="Ubiquitin-activating enzyme E1, SCCH domain"/>
    <property type="match status" value="2"/>
</dbReference>
<comment type="similarity">
    <text evidence="2">Belongs to the ubiquitin-activating E1 family.</text>
</comment>
<dbReference type="Gene3D" id="3.40.50.12550">
    <property type="entry name" value="Ubiquitin-activating enzyme E1, inactive adenylation domain, subdomain 2"/>
    <property type="match status" value="1"/>
</dbReference>
<keyword evidence="3" id="KW-0436">Ligase</keyword>
<dbReference type="InterPro" id="IPR042302">
    <property type="entry name" value="E1_FCCH_sf"/>
</dbReference>
<evidence type="ECO:0000313" key="5">
    <source>
        <dbReference type="EMBL" id="EYU28384.1"/>
    </source>
</evidence>
<dbReference type="GO" id="GO:0006511">
    <property type="term" value="P:ubiquitin-dependent protein catabolic process"/>
    <property type="evidence" value="ECO:0000318"/>
    <property type="project" value="GO_Central"/>
</dbReference>
<dbReference type="PhylomeDB" id="A0A022QL98"/>
<dbReference type="PANTHER" id="PTHR10953">
    <property type="entry name" value="UBIQUITIN-ACTIVATING ENZYME E1"/>
    <property type="match status" value="1"/>
</dbReference>
<dbReference type="Gene3D" id="3.40.50.720">
    <property type="entry name" value="NAD(P)-binding Rossmann-like Domain"/>
    <property type="match status" value="2"/>
</dbReference>
<dbReference type="Gene3D" id="2.40.30.180">
    <property type="entry name" value="Ubiquitin-activating enzyme E1, FCCH domain"/>
    <property type="match status" value="1"/>
</dbReference>
<dbReference type="Gene3D" id="3.50.50.80">
    <property type="entry name" value="Ubiquitin-activating enzyme E1, inactive adenylation domain, subdomain 1"/>
    <property type="match status" value="1"/>
</dbReference>
<dbReference type="PRINTS" id="PR01849">
    <property type="entry name" value="UBIQUITINACT"/>
</dbReference>
<dbReference type="GO" id="GO:0016567">
    <property type="term" value="P:protein ubiquitination"/>
    <property type="evidence" value="ECO:0000318"/>
    <property type="project" value="GO_Central"/>
</dbReference>